<evidence type="ECO:0000313" key="5">
    <source>
        <dbReference type="EMBL" id="KAK0468097.1"/>
    </source>
</evidence>
<dbReference type="Pfam" id="PF01648">
    <property type="entry name" value="ACPS"/>
    <property type="match status" value="1"/>
</dbReference>
<accession>A0AA39NLZ1</accession>
<reference evidence="5" key="1">
    <citation type="submission" date="2023-06" db="EMBL/GenBank/DDBJ databases">
        <authorList>
            <consortium name="Lawrence Berkeley National Laboratory"/>
            <person name="Ahrendt S."/>
            <person name="Sahu N."/>
            <person name="Indic B."/>
            <person name="Wong-Bajracharya J."/>
            <person name="Merenyi Z."/>
            <person name="Ke H.-M."/>
            <person name="Monk M."/>
            <person name="Kocsube S."/>
            <person name="Drula E."/>
            <person name="Lipzen A."/>
            <person name="Balint B."/>
            <person name="Henrissat B."/>
            <person name="Andreopoulos B."/>
            <person name="Martin F.M."/>
            <person name="Harder C.B."/>
            <person name="Rigling D."/>
            <person name="Ford K.L."/>
            <person name="Foster G.D."/>
            <person name="Pangilinan J."/>
            <person name="Papanicolaou A."/>
            <person name="Barry K."/>
            <person name="LaButti K."/>
            <person name="Viragh M."/>
            <person name="Koriabine M."/>
            <person name="Yan M."/>
            <person name="Riley R."/>
            <person name="Champramary S."/>
            <person name="Plett K.L."/>
            <person name="Tsai I.J."/>
            <person name="Slot J."/>
            <person name="Sipos G."/>
            <person name="Plett J."/>
            <person name="Nagy L.G."/>
            <person name="Grigoriev I.V."/>
        </authorList>
    </citation>
    <scope>NUCLEOTIDE SEQUENCE</scope>
    <source>
        <strain evidence="5">CCBAS 213</strain>
    </source>
</reference>
<comment type="caution">
    <text evidence="5">The sequence shown here is derived from an EMBL/GenBank/DDBJ whole genome shotgun (WGS) entry which is preliminary data.</text>
</comment>
<dbReference type="GO" id="GO:0008897">
    <property type="term" value="F:holo-[acyl-carrier-protein] synthase activity"/>
    <property type="evidence" value="ECO:0007669"/>
    <property type="project" value="UniProtKB-EC"/>
</dbReference>
<feature type="transmembrane region" description="Helical" evidence="3">
    <location>
        <begin position="47"/>
        <end position="67"/>
    </location>
</feature>
<dbReference type="InterPro" id="IPR008278">
    <property type="entry name" value="4-PPantetheinyl_Trfase_dom"/>
</dbReference>
<keyword evidence="3" id="KW-0472">Membrane</keyword>
<dbReference type="PANTHER" id="PTHR12215">
    <property type="entry name" value="PHOSPHOPANTETHEINE TRANSFERASE"/>
    <property type="match status" value="1"/>
</dbReference>
<keyword evidence="2" id="KW-0808">Transferase</keyword>
<proteinExistence type="predicted"/>
<gene>
    <name evidence="5" type="ORF">EV420DRAFT_1259606</name>
</gene>
<evidence type="ECO:0000256" key="1">
    <source>
        <dbReference type="ARBA" id="ARBA00013172"/>
    </source>
</evidence>
<dbReference type="GO" id="GO:0000287">
    <property type="term" value="F:magnesium ion binding"/>
    <property type="evidence" value="ECO:0007669"/>
    <property type="project" value="InterPro"/>
</dbReference>
<evidence type="ECO:0000256" key="2">
    <source>
        <dbReference type="ARBA" id="ARBA00022679"/>
    </source>
</evidence>
<protein>
    <recommendedName>
        <fullName evidence="1">holo-[acyl-carrier-protein] synthase</fullName>
        <ecNumber evidence="1">2.7.8.7</ecNumber>
    </recommendedName>
</protein>
<dbReference type="EC" id="2.7.8.7" evidence="1"/>
<organism evidence="5 6">
    <name type="scientific">Armillaria tabescens</name>
    <name type="common">Ringless honey mushroom</name>
    <name type="synonym">Agaricus tabescens</name>
    <dbReference type="NCBI Taxonomy" id="1929756"/>
    <lineage>
        <taxon>Eukaryota</taxon>
        <taxon>Fungi</taxon>
        <taxon>Dikarya</taxon>
        <taxon>Basidiomycota</taxon>
        <taxon>Agaricomycotina</taxon>
        <taxon>Agaricomycetes</taxon>
        <taxon>Agaricomycetidae</taxon>
        <taxon>Agaricales</taxon>
        <taxon>Marasmiineae</taxon>
        <taxon>Physalacriaceae</taxon>
        <taxon>Desarmillaria</taxon>
    </lineage>
</organism>
<dbReference type="AlphaFoldDB" id="A0AA39NLZ1"/>
<evidence type="ECO:0000313" key="6">
    <source>
        <dbReference type="Proteomes" id="UP001175211"/>
    </source>
</evidence>
<name>A0AA39NLZ1_ARMTA</name>
<keyword evidence="3" id="KW-1133">Transmembrane helix</keyword>
<evidence type="ECO:0000259" key="4">
    <source>
        <dbReference type="Pfam" id="PF01648"/>
    </source>
</evidence>
<dbReference type="RefSeq" id="XP_060338372.1">
    <property type="nucleotide sequence ID" value="XM_060466965.1"/>
</dbReference>
<feature type="domain" description="4'-phosphopantetheinyl transferase" evidence="4">
    <location>
        <begin position="129"/>
        <end position="206"/>
    </location>
</feature>
<dbReference type="GeneID" id="85350513"/>
<dbReference type="GO" id="GO:0019878">
    <property type="term" value="P:lysine biosynthetic process via aminoadipic acid"/>
    <property type="evidence" value="ECO:0007669"/>
    <property type="project" value="TreeGrafter"/>
</dbReference>
<dbReference type="PANTHER" id="PTHR12215:SF10">
    <property type="entry name" value="L-AMINOADIPATE-SEMIALDEHYDE DEHYDROGENASE-PHOSPHOPANTETHEINYL TRANSFERASE"/>
    <property type="match status" value="1"/>
</dbReference>
<dbReference type="InterPro" id="IPR037143">
    <property type="entry name" value="4-PPantetheinyl_Trfase_dom_sf"/>
</dbReference>
<dbReference type="EMBL" id="JAUEPS010000002">
    <property type="protein sequence ID" value="KAK0468097.1"/>
    <property type="molecule type" value="Genomic_DNA"/>
</dbReference>
<dbReference type="InterPro" id="IPR050559">
    <property type="entry name" value="P-Pant_transferase_sf"/>
</dbReference>
<keyword evidence="6" id="KW-1185">Reference proteome</keyword>
<dbReference type="SUPFAM" id="SSF56214">
    <property type="entry name" value="4'-phosphopantetheinyl transferase"/>
    <property type="match status" value="2"/>
</dbReference>
<dbReference type="Proteomes" id="UP001175211">
    <property type="component" value="Unassembled WGS sequence"/>
</dbReference>
<dbReference type="GO" id="GO:0005829">
    <property type="term" value="C:cytosol"/>
    <property type="evidence" value="ECO:0007669"/>
    <property type="project" value="TreeGrafter"/>
</dbReference>
<dbReference type="Gene3D" id="3.90.470.20">
    <property type="entry name" value="4'-phosphopantetheinyl transferase domain"/>
    <property type="match status" value="1"/>
</dbReference>
<sequence>MQVWAVHYDPALFSEDLYHAGLSVVDPESATRVKKFFRREDACRRCLFFPILVVSDSLLGTLIGHLLPRMMLRDRGVLPQAMTFGATEARKPYITTPYLDPPVAFNISHDNGLVAMAFGPGTTNPPSFSIGIDVMKVRIPGRESFRSFVETLTTLERRCLLSPEVSQDEALRRFFWIWTIKEAYTKALGLGLGFDFSRLEFDVTSDIIRVDGAVSLGWQFKKFELVQGQDVYLGVVAEFTGGTETLITSENEAHPWLIRYDAHLFVQRAVQELQVEEVRD</sequence>
<keyword evidence="3" id="KW-0812">Transmembrane</keyword>
<evidence type="ECO:0000256" key="3">
    <source>
        <dbReference type="SAM" id="Phobius"/>
    </source>
</evidence>